<dbReference type="EMBL" id="VGJX01000797">
    <property type="protein sequence ID" value="MBM3275961.1"/>
    <property type="molecule type" value="Genomic_DNA"/>
</dbReference>
<evidence type="ECO:0000313" key="1">
    <source>
        <dbReference type="EMBL" id="MBM3275961.1"/>
    </source>
</evidence>
<dbReference type="InterPro" id="IPR021373">
    <property type="entry name" value="DUF2993"/>
</dbReference>
<feature type="non-terminal residue" evidence="1">
    <location>
        <position position="243"/>
    </location>
</feature>
<comment type="caution">
    <text evidence="1">The sequence shown here is derived from an EMBL/GenBank/DDBJ whole genome shotgun (WGS) entry which is preliminary data.</text>
</comment>
<name>A0A938BM47_9BACT</name>
<reference evidence="1 2" key="1">
    <citation type="submission" date="2019-03" db="EMBL/GenBank/DDBJ databases">
        <title>Lake Tanganyika Metagenome-Assembled Genomes (MAGs).</title>
        <authorList>
            <person name="Tran P."/>
        </authorList>
    </citation>
    <scope>NUCLEOTIDE SEQUENCE [LARGE SCALE GENOMIC DNA]</scope>
    <source>
        <strain evidence="1">K_DeepCast_65m_m2_236</strain>
    </source>
</reference>
<dbReference type="Proteomes" id="UP000703893">
    <property type="component" value="Unassembled WGS sequence"/>
</dbReference>
<gene>
    <name evidence="1" type="ORF">FJZ00_12475</name>
</gene>
<proteinExistence type="predicted"/>
<dbReference type="Pfam" id="PF11209">
    <property type="entry name" value="LmeA"/>
    <property type="match status" value="1"/>
</dbReference>
<evidence type="ECO:0000313" key="2">
    <source>
        <dbReference type="Proteomes" id="UP000703893"/>
    </source>
</evidence>
<organism evidence="1 2">
    <name type="scientific">Candidatus Tanganyikabacteria bacterium</name>
    <dbReference type="NCBI Taxonomy" id="2961651"/>
    <lineage>
        <taxon>Bacteria</taxon>
        <taxon>Bacillati</taxon>
        <taxon>Candidatus Sericytochromatia</taxon>
        <taxon>Candidatus Tanganyikabacteria</taxon>
    </lineage>
</organism>
<accession>A0A938BM47</accession>
<sequence length="243" mass="25563">MVPALVALLVFIVYAIPYSLLAATPGGVASGLAQRLREHVHPPEAVTVAITVDPPIRAAGGEVDYIFVDIASGTIAGAMPVERLALEATHLRYDVGAALFDNQILLREPLEASASLSVSEAALTRFVRSEPVRSRLRGLTAPKGMGMPAFGIQPKVDILPSKVLLADGRLEVRASVQVADLGLVMPLTLSARPVLVDASHLAIADPKVAIMGRTLSLDRLAKGVPLPIIDLDGLATGDVRIRV</sequence>
<protein>
    <submittedName>
        <fullName evidence="1">LmeA family phospholipid-binding protein</fullName>
    </submittedName>
</protein>
<dbReference type="AlphaFoldDB" id="A0A938BM47"/>